<protein>
    <recommendedName>
        <fullName evidence="3">WHIM2 domain-containing protein</fullName>
    </recommendedName>
</protein>
<gene>
    <name evidence="4" type="ORF">CRG98_019334</name>
</gene>
<feature type="domain" description="WHIM2" evidence="3">
    <location>
        <begin position="6"/>
        <end position="30"/>
    </location>
</feature>
<evidence type="ECO:0000313" key="4">
    <source>
        <dbReference type="EMBL" id="PKI60279.1"/>
    </source>
</evidence>
<keyword evidence="2" id="KW-0539">Nucleus</keyword>
<dbReference type="InterPro" id="IPR028941">
    <property type="entry name" value="WHIM2_dom"/>
</dbReference>
<dbReference type="InterPro" id="IPR053271">
    <property type="entry name" value="DDT_domain"/>
</dbReference>
<name>A0A2I0JVD4_PUNGR</name>
<dbReference type="PANTHER" id="PTHR15546:SF2">
    <property type="entry name" value="DDT DOMAIN-CONTAINING PROTEIN DDB_G0282237"/>
    <property type="match status" value="1"/>
</dbReference>
<comment type="subcellular location">
    <subcellularLocation>
        <location evidence="1">Nucleus</location>
    </subcellularLocation>
</comment>
<dbReference type="Pfam" id="PF15613">
    <property type="entry name" value="WSD"/>
    <property type="match status" value="1"/>
</dbReference>
<comment type="caution">
    <text evidence="4">The sequence shown here is derived from an EMBL/GenBank/DDBJ whole genome shotgun (WGS) entry which is preliminary data.</text>
</comment>
<sequence>MEKRFIRTNPLGRDRHHNRYWWFRRDGRILLDLLIRSLNCKGEREKALHRQLEKYYTRICTELQKRSKELADKIAMEEAVVRRSTRVRAPPRDNPANAFLRYVNKWKEE</sequence>
<accession>A0A2I0JVD4</accession>
<evidence type="ECO:0000259" key="3">
    <source>
        <dbReference type="Pfam" id="PF15613"/>
    </source>
</evidence>
<keyword evidence="5" id="KW-1185">Reference proteome</keyword>
<organism evidence="4 5">
    <name type="scientific">Punica granatum</name>
    <name type="common">Pomegranate</name>
    <dbReference type="NCBI Taxonomy" id="22663"/>
    <lineage>
        <taxon>Eukaryota</taxon>
        <taxon>Viridiplantae</taxon>
        <taxon>Streptophyta</taxon>
        <taxon>Embryophyta</taxon>
        <taxon>Tracheophyta</taxon>
        <taxon>Spermatophyta</taxon>
        <taxon>Magnoliopsida</taxon>
        <taxon>eudicotyledons</taxon>
        <taxon>Gunneridae</taxon>
        <taxon>Pentapetalae</taxon>
        <taxon>rosids</taxon>
        <taxon>malvids</taxon>
        <taxon>Myrtales</taxon>
        <taxon>Lythraceae</taxon>
        <taxon>Punica</taxon>
    </lineage>
</organism>
<proteinExistence type="predicted"/>
<evidence type="ECO:0000256" key="1">
    <source>
        <dbReference type="ARBA" id="ARBA00004123"/>
    </source>
</evidence>
<evidence type="ECO:0000313" key="5">
    <source>
        <dbReference type="Proteomes" id="UP000233551"/>
    </source>
</evidence>
<dbReference type="STRING" id="22663.A0A2I0JVD4"/>
<dbReference type="Proteomes" id="UP000233551">
    <property type="component" value="Unassembled WGS sequence"/>
</dbReference>
<dbReference type="GO" id="GO:0005634">
    <property type="term" value="C:nucleus"/>
    <property type="evidence" value="ECO:0007669"/>
    <property type="project" value="UniProtKB-SubCell"/>
</dbReference>
<dbReference type="AlphaFoldDB" id="A0A2I0JVD4"/>
<dbReference type="PANTHER" id="PTHR15546">
    <property type="entry name" value="BROMODOMAIN ADJACENT TO ZINC FINGER DOMAIN, 2A"/>
    <property type="match status" value="1"/>
</dbReference>
<dbReference type="EMBL" id="PGOL01001170">
    <property type="protein sequence ID" value="PKI60279.1"/>
    <property type="molecule type" value="Genomic_DNA"/>
</dbReference>
<evidence type="ECO:0000256" key="2">
    <source>
        <dbReference type="ARBA" id="ARBA00023242"/>
    </source>
</evidence>
<reference evidence="4 5" key="1">
    <citation type="submission" date="2017-11" db="EMBL/GenBank/DDBJ databases">
        <title>De-novo sequencing of pomegranate (Punica granatum L.) genome.</title>
        <authorList>
            <person name="Akparov Z."/>
            <person name="Amiraslanov A."/>
            <person name="Hajiyeva S."/>
            <person name="Abbasov M."/>
            <person name="Kaur K."/>
            <person name="Hamwieh A."/>
            <person name="Solovyev V."/>
            <person name="Salamov A."/>
            <person name="Braich B."/>
            <person name="Kosarev P."/>
            <person name="Mahmoud A."/>
            <person name="Hajiyev E."/>
            <person name="Babayeva S."/>
            <person name="Izzatullayeva V."/>
            <person name="Mammadov A."/>
            <person name="Mammadov A."/>
            <person name="Sharifova S."/>
            <person name="Ojaghi J."/>
            <person name="Eynullazada K."/>
            <person name="Bayramov B."/>
            <person name="Abdulazimova A."/>
            <person name="Shahmuradov I."/>
        </authorList>
    </citation>
    <scope>NUCLEOTIDE SEQUENCE [LARGE SCALE GENOMIC DNA]</scope>
    <source>
        <strain evidence="5">cv. AG2017</strain>
        <tissue evidence="4">Leaf</tissue>
    </source>
</reference>